<accession>A0A9X3J0K7</accession>
<evidence type="ECO:0000256" key="1">
    <source>
        <dbReference type="SAM" id="MobiDB-lite"/>
    </source>
</evidence>
<comment type="caution">
    <text evidence="2">The sequence shown here is derived from an EMBL/GenBank/DDBJ whole genome shotgun (WGS) entry which is preliminary data.</text>
</comment>
<name>A0A9X3J0K7_9BACT</name>
<gene>
    <name evidence="2" type="ORF">OV079_40865</name>
</gene>
<evidence type="ECO:0000313" key="2">
    <source>
        <dbReference type="EMBL" id="MCY1011802.1"/>
    </source>
</evidence>
<dbReference type="Proteomes" id="UP001150924">
    <property type="component" value="Unassembled WGS sequence"/>
</dbReference>
<sequence>MSSVTVPSQTGGIGPVVEVGASVVAVVVVWPPLSVPVPGSMVPVPGSMVPVPGLVVPVVAGSVVAPVSDSEEESVSVSFLPGPQATSRPSAAKREARTGSKEVRISVMAGKVTHERGAGQAARLPAAASVRTVLG</sequence>
<keyword evidence="3" id="KW-1185">Reference proteome</keyword>
<dbReference type="RefSeq" id="WP_267775116.1">
    <property type="nucleotide sequence ID" value="NZ_JAPNKE010000002.1"/>
</dbReference>
<reference evidence="2" key="1">
    <citation type="submission" date="2022-11" db="EMBL/GenBank/DDBJ databases">
        <title>Minimal conservation of predation-associated metabolite biosynthetic gene clusters underscores biosynthetic potential of Myxococcota including descriptions for ten novel species: Archangium lansinium sp. nov., Myxococcus landrumus sp. nov., Nannocystis bai.</title>
        <authorList>
            <person name="Ahearne A."/>
            <person name="Stevens C."/>
            <person name="Phillips K."/>
        </authorList>
    </citation>
    <scope>NUCLEOTIDE SEQUENCE</scope>
    <source>
        <strain evidence="2">Na p29</strain>
    </source>
</reference>
<proteinExistence type="predicted"/>
<evidence type="ECO:0000313" key="3">
    <source>
        <dbReference type="Proteomes" id="UP001150924"/>
    </source>
</evidence>
<feature type="region of interest" description="Disordered" evidence="1">
    <location>
        <begin position="75"/>
        <end position="100"/>
    </location>
</feature>
<organism evidence="2 3">
    <name type="scientific">Nannocystis pusilla</name>
    <dbReference type="NCBI Taxonomy" id="889268"/>
    <lineage>
        <taxon>Bacteria</taxon>
        <taxon>Pseudomonadati</taxon>
        <taxon>Myxococcota</taxon>
        <taxon>Polyangia</taxon>
        <taxon>Nannocystales</taxon>
        <taxon>Nannocystaceae</taxon>
        <taxon>Nannocystis</taxon>
    </lineage>
</organism>
<protein>
    <submittedName>
        <fullName evidence="2">Uncharacterized protein</fullName>
    </submittedName>
</protein>
<dbReference type="EMBL" id="JAPNKE010000002">
    <property type="protein sequence ID" value="MCY1011802.1"/>
    <property type="molecule type" value="Genomic_DNA"/>
</dbReference>
<dbReference type="AlphaFoldDB" id="A0A9X3J0K7"/>